<dbReference type="Proteomes" id="UP001295740">
    <property type="component" value="Unassembled WGS sequence"/>
</dbReference>
<name>A0AAI8YH30_9PEZI</name>
<reference evidence="2" key="1">
    <citation type="submission" date="2023-10" db="EMBL/GenBank/DDBJ databases">
        <authorList>
            <person name="Hackl T."/>
        </authorList>
    </citation>
    <scope>NUCLEOTIDE SEQUENCE</scope>
</reference>
<accession>A0AAI8YH30</accession>
<proteinExistence type="predicted"/>
<dbReference type="EMBL" id="CAUWAG010000006">
    <property type="protein sequence ID" value="CAJ2504486.1"/>
    <property type="molecule type" value="Genomic_DNA"/>
</dbReference>
<comment type="caution">
    <text evidence="2">The sequence shown here is derived from an EMBL/GenBank/DDBJ whole genome shotgun (WGS) entry which is preliminary data.</text>
</comment>
<sequence length="256" mass="28419">MSDPSESVPPTLSRSNSLGFGLKKQLTSLSSESNDRPRRRLTKRNPNATSSDASDDPGVEGPEVPNANTESDVIPSTATSLSSIFTAADRERIDDIYHKTCKVADKVNWMRVKVSHFAPSSIPTAPLYIVQRKVSTFQDSIQALAQQREPTYKTGTDGISRYESSVRQIELHEKAVYALEVYTRSLGAVVTQLCTDALFIARHYGLAPNPALLHELAEKADRFPGFVQELTEKAEDFPRLDVLLEGGLPRDRICRW</sequence>
<feature type="region of interest" description="Disordered" evidence="1">
    <location>
        <begin position="1"/>
        <end position="75"/>
    </location>
</feature>
<protein>
    <submittedName>
        <fullName evidence="2">Uu.00g118800.m01.CDS01</fullName>
    </submittedName>
</protein>
<feature type="compositionally biased region" description="Polar residues" evidence="1">
    <location>
        <begin position="1"/>
        <end position="18"/>
    </location>
</feature>
<organism evidence="2 3">
    <name type="scientific">Anthostomella pinea</name>
    <dbReference type="NCBI Taxonomy" id="933095"/>
    <lineage>
        <taxon>Eukaryota</taxon>
        <taxon>Fungi</taxon>
        <taxon>Dikarya</taxon>
        <taxon>Ascomycota</taxon>
        <taxon>Pezizomycotina</taxon>
        <taxon>Sordariomycetes</taxon>
        <taxon>Xylariomycetidae</taxon>
        <taxon>Xylariales</taxon>
        <taxon>Xylariaceae</taxon>
        <taxon>Anthostomella</taxon>
    </lineage>
</organism>
<keyword evidence="3" id="KW-1185">Reference proteome</keyword>
<evidence type="ECO:0000313" key="3">
    <source>
        <dbReference type="Proteomes" id="UP001295740"/>
    </source>
</evidence>
<dbReference type="AlphaFoldDB" id="A0AAI8YH30"/>
<evidence type="ECO:0000313" key="2">
    <source>
        <dbReference type="EMBL" id="CAJ2504486.1"/>
    </source>
</evidence>
<gene>
    <name evidence="2" type="ORF">KHLLAP_LOCUS4954</name>
</gene>
<feature type="compositionally biased region" description="Polar residues" evidence="1">
    <location>
        <begin position="66"/>
        <end position="75"/>
    </location>
</feature>
<evidence type="ECO:0000256" key="1">
    <source>
        <dbReference type="SAM" id="MobiDB-lite"/>
    </source>
</evidence>